<dbReference type="OrthoDB" id="1722937at2759"/>
<comment type="caution">
    <text evidence="2">The sequence shown here is derived from an EMBL/GenBank/DDBJ whole genome shotgun (WGS) entry which is preliminary data.</text>
</comment>
<sequence length="317" mass="35738">MDKILIELLLDHTVNGTGRTSNNRWESETLSMMARELNQRFNSSVGDETVRSRMKTLKRDYIAVKELLESLEFGFHTTNKPSVLTRSSSMGSIFEGLSLVRHLKGRMFTYFAEACVIFGNDYSLHTPNVCESFGPVVGDTPQAASVLGESFGDTQVESTENVGGLGEPSSVVDDTTPSLPSVEYSFPAMEMAESLIQTFLISCSDKVFGISDTDREVRSRHSLSSPSAKFRQFVGDRDKISRSVPSSPSHIFRKRFHLPFVRRIDWDALWKMSKEWIKNPMNMALFVWITCVAVSVHGHDRHVKPRNTKEIPQECMV</sequence>
<organism evidence="2 3">
    <name type="scientific">Coptis chinensis</name>
    <dbReference type="NCBI Taxonomy" id="261450"/>
    <lineage>
        <taxon>Eukaryota</taxon>
        <taxon>Viridiplantae</taxon>
        <taxon>Streptophyta</taxon>
        <taxon>Embryophyta</taxon>
        <taxon>Tracheophyta</taxon>
        <taxon>Spermatophyta</taxon>
        <taxon>Magnoliopsida</taxon>
        <taxon>Ranunculales</taxon>
        <taxon>Ranunculaceae</taxon>
        <taxon>Coptidoideae</taxon>
        <taxon>Coptis</taxon>
    </lineage>
</organism>
<dbReference type="Pfam" id="PF12776">
    <property type="entry name" value="Myb_DNA-bind_3"/>
    <property type="match status" value="1"/>
</dbReference>
<evidence type="ECO:0000259" key="1">
    <source>
        <dbReference type="Pfam" id="PF12776"/>
    </source>
</evidence>
<proteinExistence type="predicted"/>
<dbReference type="GO" id="GO:0051762">
    <property type="term" value="P:sesquiterpene biosynthetic process"/>
    <property type="evidence" value="ECO:0007669"/>
    <property type="project" value="TreeGrafter"/>
</dbReference>
<dbReference type="Proteomes" id="UP000631114">
    <property type="component" value="Unassembled WGS sequence"/>
</dbReference>
<dbReference type="EMBL" id="JADFTS010000009">
    <property type="protein sequence ID" value="KAF9589670.1"/>
    <property type="molecule type" value="Genomic_DNA"/>
</dbReference>
<keyword evidence="3" id="KW-1185">Reference proteome</keyword>
<dbReference type="InterPro" id="IPR024752">
    <property type="entry name" value="Myb/SANT-like_dom"/>
</dbReference>
<dbReference type="PANTHER" id="PTHR31045">
    <property type="entry name" value="PLAC8 FAMILY PROTEIN-RELATED"/>
    <property type="match status" value="1"/>
</dbReference>
<dbReference type="PANTHER" id="PTHR31045:SF30">
    <property type="entry name" value="PLAC8 FAMILY PROTEIN"/>
    <property type="match status" value="1"/>
</dbReference>
<evidence type="ECO:0000313" key="2">
    <source>
        <dbReference type="EMBL" id="KAF9589670.1"/>
    </source>
</evidence>
<reference evidence="2 3" key="1">
    <citation type="submission" date="2020-10" db="EMBL/GenBank/DDBJ databases">
        <title>The Coptis chinensis genome and diversification of protoberbering-type alkaloids.</title>
        <authorList>
            <person name="Wang B."/>
            <person name="Shu S."/>
            <person name="Song C."/>
            <person name="Liu Y."/>
        </authorList>
    </citation>
    <scope>NUCLEOTIDE SEQUENCE [LARGE SCALE GENOMIC DNA]</scope>
    <source>
        <strain evidence="2">HL-2020</strain>
        <tissue evidence="2">Leaf</tissue>
    </source>
</reference>
<name>A0A835GY75_9MAGN</name>
<accession>A0A835GY75</accession>
<dbReference type="GO" id="GO:0009975">
    <property type="term" value="F:cyclase activity"/>
    <property type="evidence" value="ECO:0007669"/>
    <property type="project" value="TreeGrafter"/>
</dbReference>
<evidence type="ECO:0000313" key="3">
    <source>
        <dbReference type="Proteomes" id="UP000631114"/>
    </source>
</evidence>
<feature type="domain" description="Myb/SANT-like" evidence="1">
    <location>
        <begin position="1"/>
        <end position="79"/>
    </location>
</feature>
<dbReference type="AlphaFoldDB" id="A0A835GY75"/>
<gene>
    <name evidence="2" type="ORF">IFM89_026925</name>
</gene>
<protein>
    <recommendedName>
        <fullName evidence="1">Myb/SANT-like domain-containing protein</fullName>
    </recommendedName>
</protein>